<feature type="compositionally biased region" description="Polar residues" evidence="3">
    <location>
        <begin position="787"/>
        <end position="799"/>
    </location>
</feature>
<dbReference type="NCBIfam" id="TIGR00231">
    <property type="entry name" value="small_GTP"/>
    <property type="match status" value="1"/>
</dbReference>
<dbReference type="PANTHER" id="PTHR46093:SF18">
    <property type="entry name" value="FIBRONECTIN TYPE-III DOMAIN-CONTAINING PROTEIN"/>
    <property type="match status" value="1"/>
</dbReference>
<dbReference type="SMART" id="SM00173">
    <property type="entry name" value="RAS"/>
    <property type="match status" value="1"/>
</dbReference>
<dbReference type="KEGG" id="bbes:BESB_004450"/>
<dbReference type="PRINTS" id="PR00449">
    <property type="entry name" value="RASTRNSFRMNG"/>
</dbReference>
<evidence type="ECO:0000313" key="4">
    <source>
        <dbReference type="EMBL" id="PFH38104.1"/>
    </source>
</evidence>
<dbReference type="GeneID" id="40305508"/>
<sequence length="813" mass="85810">MAALALAFFRQCGALYGCCSLCFVWGSRAPPRLRARGAHAIESVFDRRGLDTLLSVSGCLSAERTVRNLVLSICEFRLQAAPAAPHPTEETGAGGGVPGGRVGSQLLLLGSGLGSSDRGGTQLLMHGGADETQCYDDLHVIELERGLWRAVSVGGFSKPSGVYGHSMRVWNDKIVLFGGLANQRAQELANIDGVQTFPPPPFIGPQSTEWLHNPQPSNSLFLLQVDGFVWTQPDVDGEVPTPRAFHGATICKDFLVVFGGATDARLREPSNDLYLLDLLRSTWHCPSSFSAKKRRAGEGLEIETESGGAAREEAEDESESAPVVRVSGTPPSPRLGHAMVTVKQTEKILLFGGVADDTNLYCLDFEVYRRARSGASRRAAADDDDEVSELSLAWSCIETHRTGPVSRGFFTFAQVGPGRLFIFGGQPLTSAAPDASSPADLYVLNLKTYNWQKPLYEGQLSLRAEAAAVLHDKLIVFGGARVSPKAPAASGAAEGEATGPARSAKPSALGNEGEGALSSLLGASSSCRISKKLFFLNVLEIKEGAGGGEFRFKLVTVGDSGVGKSCLLMRFVQDQYSDFHVSTIGVDFKSVVTMVKGKVCTLQLWDTAGQERFSGVTGNYYRNADCFVLVFDATRRSTFLHIDSWIKQIKEHHDCGLSTIMLLIGNKADLSGTLEVSEQEAREFADGIGAIYVSTSAKTSANVDAAFLAAATKLVDMRRRAAAGAASAAASATSAAPAAASPLPAPARPGSGISLLPNALGGSPLSQRRAGCAGACAGGGGGLLEQLRQSPPVQANGENQENRGDSLAPSTQA</sequence>
<feature type="region of interest" description="Disordered" evidence="3">
    <location>
        <begin position="296"/>
        <end position="332"/>
    </location>
</feature>
<dbReference type="AlphaFoldDB" id="A0A2A9MLG8"/>
<dbReference type="OrthoDB" id="416684at2759"/>
<dbReference type="InterPro" id="IPR001806">
    <property type="entry name" value="Small_GTPase"/>
</dbReference>
<dbReference type="PANTHER" id="PTHR46093">
    <property type="entry name" value="ACYL-COA-BINDING DOMAIN-CONTAINING PROTEIN 5"/>
    <property type="match status" value="1"/>
</dbReference>
<dbReference type="Pfam" id="PF00071">
    <property type="entry name" value="Ras"/>
    <property type="match status" value="1"/>
</dbReference>
<protein>
    <submittedName>
        <fullName evidence="4">Ras family protein</fullName>
    </submittedName>
</protein>
<evidence type="ECO:0000256" key="3">
    <source>
        <dbReference type="SAM" id="MobiDB-lite"/>
    </source>
</evidence>
<dbReference type="EMBL" id="NWUJ01000001">
    <property type="protein sequence ID" value="PFH38104.1"/>
    <property type="molecule type" value="Genomic_DNA"/>
</dbReference>
<dbReference type="PROSITE" id="PS51420">
    <property type="entry name" value="RHO"/>
    <property type="match status" value="1"/>
</dbReference>
<feature type="region of interest" description="Disordered" evidence="3">
    <location>
        <begin position="783"/>
        <end position="813"/>
    </location>
</feature>
<evidence type="ECO:0000256" key="1">
    <source>
        <dbReference type="ARBA" id="ARBA00022441"/>
    </source>
</evidence>
<dbReference type="GO" id="GO:0003924">
    <property type="term" value="F:GTPase activity"/>
    <property type="evidence" value="ECO:0007669"/>
    <property type="project" value="InterPro"/>
</dbReference>
<evidence type="ECO:0000256" key="2">
    <source>
        <dbReference type="ARBA" id="ARBA00022737"/>
    </source>
</evidence>
<dbReference type="InterPro" id="IPR015915">
    <property type="entry name" value="Kelch-typ_b-propeller"/>
</dbReference>
<proteinExistence type="predicted"/>
<gene>
    <name evidence="4" type="ORF">BESB_004450</name>
</gene>
<feature type="compositionally biased region" description="Low complexity" evidence="3">
    <location>
        <begin position="488"/>
        <end position="501"/>
    </location>
</feature>
<keyword evidence="5" id="KW-1185">Reference proteome</keyword>
<dbReference type="InterPro" id="IPR027417">
    <property type="entry name" value="P-loop_NTPase"/>
</dbReference>
<dbReference type="Gene3D" id="3.40.50.300">
    <property type="entry name" value="P-loop containing nucleotide triphosphate hydrolases"/>
    <property type="match status" value="1"/>
</dbReference>
<name>A0A2A9MLG8_BESBE</name>
<keyword evidence="1" id="KW-0880">Kelch repeat</keyword>
<feature type="region of interest" description="Disordered" evidence="3">
    <location>
        <begin position="488"/>
        <end position="510"/>
    </location>
</feature>
<organism evidence="4 5">
    <name type="scientific">Besnoitia besnoiti</name>
    <name type="common">Apicomplexan protozoan</name>
    <dbReference type="NCBI Taxonomy" id="94643"/>
    <lineage>
        <taxon>Eukaryota</taxon>
        <taxon>Sar</taxon>
        <taxon>Alveolata</taxon>
        <taxon>Apicomplexa</taxon>
        <taxon>Conoidasida</taxon>
        <taxon>Coccidia</taxon>
        <taxon>Eucoccidiorida</taxon>
        <taxon>Eimeriorina</taxon>
        <taxon>Sarcocystidae</taxon>
        <taxon>Besnoitia</taxon>
    </lineage>
</organism>
<accession>A0A2A9MLG8</accession>
<dbReference type="InterPro" id="IPR005225">
    <property type="entry name" value="Small_GTP-bd"/>
</dbReference>
<dbReference type="Pfam" id="PF24681">
    <property type="entry name" value="Kelch_KLHDC2_KLHL20_DRC7"/>
    <property type="match status" value="1"/>
</dbReference>
<dbReference type="Gene3D" id="2.120.10.80">
    <property type="entry name" value="Kelch-type beta propeller"/>
    <property type="match status" value="3"/>
</dbReference>
<dbReference type="GO" id="GO:0005525">
    <property type="term" value="F:GTP binding"/>
    <property type="evidence" value="ECO:0007669"/>
    <property type="project" value="InterPro"/>
</dbReference>
<dbReference type="FunFam" id="3.40.50.300:FF:000808">
    <property type="entry name" value="Small GTP-binding protein, putative"/>
    <property type="match status" value="1"/>
</dbReference>
<dbReference type="Proteomes" id="UP000224006">
    <property type="component" value="Chromosome I"/>
</dbReference>
<comment type="caution">
    <text evidence="4">The sequence shown here is derived from an EMBL/GenBank/DDBJ whole genome shotgun (WGS) entry which is preliminary data.</text>
</comment>
<dbReference type="STRING" id="94643.A0A2A9MLG8"/>
<dbReference type="PROSITE" id="PS51421">
    <property type="entry name" value="RAS"/>
    <property type="match status" value="1"/>
</dbReference>
<evidence type="ECO:0000313" key="5">
    <source>
        <dbReference type="Proteomes" id="UP000224006"/>
    </source>
</evidence>
<dbReference type="SMART" id="SM00175">
    <property type="entry name" value="RAB"/>
    <property type="match status" value="1"/>
</dbReference>
<dbReference type="CDD" id="cd00154">
    <property type="entry name" value="Rab"/>
    <property type="match status" value="1"/>
</dbReference>
<dbReference type="RefSeq" id="XP_029222113.1">
    <property type="nucleotide sequence ID" value="XM_029359200.1"/>
</dbReference>
<dbReference type="SUPFAM" id="SSF52540">
    <property type="entry name" value="P-loop containing nucleoside triphosphate hydrolases"/>
    <property type="match status" value="1"/>
</dbReference>
<reference evidence="4 5" key="1">
    <citation type="submission" date="2017-09" db="EMBL/GenBank/DDBJ databases">
        <title>Genome sequencing of Besnoitia besnoiti strain Bb-Ger1.</title>
        <authorList>
            <person name="Schares G."/>
            <person name="Venepally P."/>
            <person name="Lorenzi H.A."/>
        </authorList>
    </citation>
    <scope>NUCLEOTIDE SEQUENCE [LARGE SCALE GENOMIC DNA]</scope>
    <source>
        <strain evidence="4 5">Bb-Ger1</strain>
    </source>
</reference>
<dbReference type="SMART" id="SM00174">
    <property type="entry name" value="RHO"/>
    <property type="match status" value="1"/>
</dbReference>
<dbReference type="VEuPathDB" id="ToxoDB:BESB_004450"/>
<dbReference type="SMART" id="SM00176">
    <property type="entry name" value="RAN"/>
    <property type="match status" value="1"/>
</dbReference>
<keyword evidence="2" id="KW-0677">Repeat</keyword>
<dbReference type="PROSITE" id="PS51419">
    <property type="entry name" value="RAB"/>
    <property type="match status" value="1"/>
</dbReference>
<dbReference type="SUPFAM" id="SSF117281">
    <property type="entry name" value="Kelch motif"/>
    <property type="match status" value="1"/>
</dbReference>